<dbReference type="SUPFAM" id="SSF52540">
    <property type="entry name" value="P-loop containing nucleoside triphosphate hydrolases"/>
    <property type="match status" value="2"/>
</dbReference>
<dbReference type="PANTHER" id="PTHR19241">
    <property type="entry name" value="ATP-BINDING CASSETTE TRANSPORTER"/>
    <property type="match status" value="1"/>
</dbReference>
<dbReference type="InterPro" id="IPR003439">
    <property type="entry name" value="ABC_transporter-like_ATP-bd"/>
</dbReference>
<feature type="region of interest" description="Disordered" evidence="9">
    <location>
        <begin position="778"/>
        <end position="799"/>
    </location>
</feature>
<evidence type="ECO:0000256" key="1">
    <source>
        <dbReference type="ARBA" id="ARBA00004141"/>
    </source>
</evidence>
<evidence type="ECO:0000256" key="2">
    <source>
        <dbReference type="ARBA" id="ARBA00006012"/>
    </source>
</evidence>
<feature type="transmembrane region" description="Helical" evidence="10">
    <location>
        <begin position="497"/>
        <end position="519"/>
    </location>
</feature>
<proteinExistence type="inferred from homology"/>
<feature type="transmembrane region" description="Helical" evidence="10">
    <location>
        <begin position="1451"/>
        <end position="1472"/>
    </location>
</feature>
<comment type="caution">
    <text evidence="12">The sequence shown here is derived from an EMBL/GenBank/DDBJ whole genome shotgun (WGS) entry which is preliminary data.</text>
</comment>
<keyword evidence="5" id="KW-0547">Nucleotide-binding</keyword>
<evidence type="ECO:0000313" key="13">
    <source>
        <dbReference type="Proteomes" id="UP001287356"/>
    </source>
</evidence>
<evidence type="ECO:0000256" key="5">
    <source>
        <dbReference type="ARBA" id="ARBA00022741"/>
    </source>
</evidence>
<feature type="domain" description="ABC transporter" evidence="11">
    <location>
        <begin position="816"/>
        <end position="1059"/>
    </location>
</feature>
<dbReference type="EMBL" id="JAULSN010000001">
    <property type="protein sequence ID" value="KAK3382209.1"/>
    <property type="molecule type" value="Genomic_DNA"/>
</dbReference>
<dbReference type="InterPro" id="IPR003593">
    <property type="entry name" value="AAA+_ATPase"/>
</dbReference>
<dbReference type="InterPro" id="IPR034001">
    <property type="entry name" value="ABCG_PDR_1"/>
</dbReference>
<feature type="transmembrane region" description="Helical" evidence="10">
    <location>
        <begin position="1293"/>
        <end position="1317"/>
    </location>
</feature>
<dbReference type="InterPro" id="IPR013525">
    <property type="entry name" value="ABC2_TM"/>
</dbReference>
<keyword evidence="8 10" id="KW-0472">Membrane</keyword>
<dbReference type="InterPro" id="IPR034003">
    <property type="entry name" value="ABCG_PDR_2"/>
</dbReference>
<sequence>MSDKKMSDEKTTDVPKGADGKTADVSKGADEKTADVSKDADDKSAGLKTTAELKTTATDAGEPVFDQWLQHALPRPRLQLGVSFRHLQTHGFLSSDRFQSTFVSYALTYPRLFAGVLARRDRAPKRVQILQDFEGLVRSGEMLLVLGRPGSGCSTFLKTLSGDTHGFHLGADAEINYGGIAYRDMHDTFKGESIYLAELDVHFPELALGETLTFAATTRELGSGRAAAARAVGSNVASLFSLDAAFKTPVGDAMIRGISGGEKRRTSLAEAFISGAPFQCWDNSTRGLDSSTALGFITLLRKATDALKSTVVMSIYQASEAMYKNFNKVTLLYEGRQIYFGPVEEASAYFVGLGFVRPNRATTADFLTSLTNPVERIVQEGFADRVPRTPDDFARVWKESKQARAVRDEVDAFNSAHPLQSKGFDKDSEQVKLASSTYTLPIRQQIAITVKRGFLRLRNNPVPAISASVANGILGLLIGSAYFNLGETSDSLDQRSVFLFFSLMVVGFAPAFEVLLMWAQRPIVEKHHRYAFYHPFVENLASMICDLPNKFAIVTTFSCTVYFMANLNRTPSAFFTFFLFGVTIYIVNSMYFRMVGSLSKTFDQTMVPSSIITAVLITYTGFVIPPTYMVSWLAWLRWLNPISYAFESWMINEFRGREFPCTVTIPNGPSYNQVGAQGKICAAIGAEAGQLTVRGEAYLELKYGYLPSHLWRNLGILIGMGVFFFFVHLLAAEYIPAERSRGEILLFRRPRGAFAKGRGGGKGGDGNESGASTTFAQDVAHSEESETDGNNQASRAGGADKDFGVVNSIQRQSAIFHWDGLSYDIKTGGGPRKILNSVDGWVKPGTLTALMGVTGAGKTSLLDVLACRATVGVVSGDVHIDGQLRDAGFQRRIGYVQQEDIHLPTTTVREALNFSALMRQSGDKTRQEKLAYVDTVLKMLDMAPYADAIVGVPGEGLNVEQRKRLTIAVEMVARPELLLFLDEPTSGLDSQTAWSICTLLRKLAHNGQAILCTIHQPSSQIFQSFDRLLLLGKGGETMYFGEIGPEASTLISYFETNGAPTCPPDANPAEWVLEVTKNAPGAAGDDGLAETKTGRSEPDPETTDLVAHEGHHAWFEKWRTSRQKQDVIAHLDALKQVESSTAHTVEVKSEYAASWFAQLHAVTVRLFQEFWRDPIFLWSKLGLCIGLPLLNGLSFLNTELSLQGLTNLLFSIFSLCQIFSTLDQQLITRFSSGRALFEARERRSKTYSWTVFLTAYAIVEFFWQSVAAALIFVTWYFPTGLWRYTEHQNLNSFVIFLITWLFMLFVTSFSHAVAAGIEHPEAAVQVATLLFWLTMLFSGVVVVPDLLPRFWIFMYRLSPIGYFINAIVLTGFINTRITCSAVELRQIEPLLTSAVQNCGDYLAPYLRSNGGYVVNPFDTAACKFCAVAETNFVLEAFGMTPAIMATAWRNFGIMIAFIVFNVLATFGIYWLARVPRRSSGLA</sequence>
<dbReference type="GO" id="GO:0005524">
    <property type="term" value="F:ATP binding"/>
    <property type="evidence" value="ECO:0007669"/>
    <property type="project" value="UniProtKB-KW"/>
</dbReference>
<feature type="transmembrane region" description="Helical" evidence="10">
    <location>
        <begin position="1353"/>
        <end position="1373"/>
    </location>
</feature>
<keyword evidence="4 10" id="KW-0812">Transmembrane</keyword>
<feature type="transmembrane region" description="Helical" evidence="10">
    <location>
        <begin position="573"/>
        <end position="591"/>
    </location>
</feature>
<feature type="domain" description="ABC transporter" evidence="11">
    <location>
        <begin position="107"/>
        <end position="359"/>
    </location>
</feature>
<feature type="transmembrane region" description="Helical" evidence="10">
    <location>
        <begin position="1329"/>
        <end position="1347"/>
    </location>
</feature>
<dbReference type="InterPro" id="IPR010929">
    <property type="entry name" value="PDR_CDR_ABC"/>
</dbReference>
<dbReference type="GO" id="GO:0140359">
    <property type="term" value="F:ABC-type transporter activity"/>
    <property type="evidence" value="ECO:0007669"/>
    <property type="project" value="InterPro"/>
</dbReference>
<dbReference type="Proteomes" id="UP001287356">
    <property type="component" value="Unassembled WGS sequence"/>
</dbReference>
<evidence type="ECO:0000256" key="6">
    <source>
        <dbReference type="ARBA" id="ARBA00022840"/>
    </source>
</evidence>
<evidence type="ECO:0000256" key="10">
    <source>
        <dbReference type="SAM" id="Phobius"/>
    </source>
</evidence>
<dbReference type="PROSITE" id="PS50893">
    <property type="entry name" value="ABC_TRANSPORTER_2"/>
    <property type="match status" value="2"/>
</dbReference>
<dbReference type="Pfam" id="PF00005">
    <property type="entry name" value="ABC_tran"/>
    <property type="match status" value="2"/>
</dbReference>
<feature type="transmembrane region" description="Helical" evidence="10">
    <location>
        <begin position="611"/>
        <end position="635"/>
    </location>
</feature>
<feature type="transmembrane region" description="Helical" evidence="10">
    <location>
        <begin position="551"/>
        <end position="567"/>
    </location>
</feature>
<dbReference type="CDD" id="cd03232">
    <property type="entry name" value="ABCG_PDR_domain2"/>
    <property type="match status" value="1"/>
</dbReference>
<evidence type="ECO:0000256" key="8">
    <source>
        <dbReference type="ARBA" id="ARBA00023136"/>
    </source>
</evidence>
<name>A0AAE0TWH6_9PEZI</name>
<feature type="transmembrane region" description="Helical" evidence="10">
    <location>
        <begin position="710"/>
        <end position="731"/>
    </location>
</feature>
<dbReference type="GO" id="GO:0016020">
    <property type="term" value="C:membrane"/>
    <property type="evidence" value="ECO:0007669"/>
    <property type="project" value="UniProtKB-SubCell"/>
</dbReference>
<dbReference type="Pfam" id="PF06422">
    <property type="entry name" value="PDR_CDR"/>
    <property type="match status" value="1"/>
</dbReference>
<feature type="transmembrane region" description="Helical" evidence="10">
    <location>
        <begin position="1175"/>
        <end position="1196"/>
    </location>
</feature>
<evidence type="ECO:0000256" key="7">
    <source>
        <dbReference type="ARBA" id="ARBA00022989"/>
    </source>
</evidence>
<dbReference type="InterPro" id="IPR027417">
    <property type="entry name" value="P-loop_NTPase"/>
</dbReference>
<feature type="region of interest" description="Disordered" evidence="9">
    <location>
        <begin position="1"/>
        <end position="44"/>
    </location>
</feature>
<comment type="similarity">
    <text evidence="2">Belongs to the ABC transporter superfamily. ABCG family. PDR (TC 3.A.1.205) subfamily.</text>
</comment>
<dbReference type="FunFam" id="3.40.50.300:FF:000054">
    <property type="entry name" value="ABC multidrug transporter atrF"/>
    <property type="match status" value="1"/>
</dbReference>
<accession>A0AAE0TWH6</accession>
<reference evidence="12" key="1">
    <citation type="journal article" date="2023" name="Mol. Phylogenet. Evol.">
        <title>Genome-scale phylogeny and comparative genomics of the fungal order Sordariales.</title>
        <authorList>
            <person name="Hensen N."/>
            <person name="Bonometti L."/>
            <person name="Westerberg I."/>
            <person name="Brannstrom I.O."/>
            <person name="Guillou S."/>
            <person name="Cros-Aarteil S."/>
            <person name="Calhoun S."/>
            <person name="Haridas S."/>
            <person name="Kuo A."/>
            <person name="Mondo S."/>
            <person name="Pangilinan J."/>
            <person name="Riley R."/>
            <person name="LaButti K."/>
            <person name="Andreopoulos B."/>
            <person name="Lipzen A."/>
            <person name="Chen C."/>
            <person name="Yan M."/>
            <person name="Daum C."/>
            <person name="Ng V."/>
            <person name="Clum A."/>
            <person name="Steindorff A."/>
            <person name="Ohm R.A."/>
            <person name="Martin F."/>
            <person name="Silar P."/>
            <person name="Natvig D.O."/>
            <person name="Lalanne C."/>
            <person name="Gautier V."/>
            <person name="Ament-Velasquez S.L."/>
            <person name="Kruys A."/>
            <person name="Hutchinson M.I."/>
            <person name="Powell A.J."/>
            <person name="Barry K."/>
            <person name="Miller A.N."/>
            <person name="Grigoriev I.V."/>
            <person name="Debuchy R."/>
            <person name="Gladieux P."/>
            <person name="Hiltunen Thoren M."/>
            <person name="Johannesson H."/>
        </authorList>
    </citation>
    <scope>NUCLEOTIDE SEQUENCE</scope>
    <source>
        <strain evidence="12">CBS 958.72</strain>
    </source>
</reference>
<dbReference type="CDD" id="cd03233">
    <property type="entry name" value="ABCG_PDR_domain1"/>
    <property type="match status" value="1"/>
</dbReference>
<dbReference type="GO" id="GO:0016887">
    <property type="term" value="F:ATP hydrolysis activity"/>
    <property type="evidence" value="ECO:0007669"/>
    <property type="project" value="InterPro"/>
</dbReference>
<gene>
    <name evidence="12" type="ORF">B0T24DRAFT_600744</name>
</gene>
<keyword evidence="7 10" id="KW-1133">Transmembrane helix</keyword>
<comment type="subcellular location">
    <subcellularLocation>
        <location evidence="1">Membrane</location>
        <topology evidence="1">Multi-pass membrane protein</topology>
    </subcellularLocation>
</comment>
<evidence type="ECO:0000259" key="11">
    <source>
        <dbReference type="PROSITE" id="PS50893"/>
    </source>
</evidence>
<dbReference type="InterPro" id="IPR043926">
    <property type="entry name" value="ABCG_dom"/>
</dbReference>
<dbReference type="Gene3D" id="3.40.50.300">
    <property type="entry name" value="P-loop containing nucleotide triphosphate hydrolases"/>
    <property type="match status" value="2"/>
</dbReference>
<evidence type="ECO:0000256" key="9">
    <source>
        <dbReference type="SAM" id="MobiDB-lite"/>
    </source>
</evidence>
<organism evidence="12 13">
    <name type="scientific">Lasiosphaeria ovina</name>
    <dbReference type="NCBI Taxonomy" id="92902"/>
    <lineage>
        <taxon>Eukaryota</taxon>
        <taxon>Fungi</taxon>
        <taxon>Dikarya</taxon>
        <taxon>Ascomycota</taxon>
        <taxon>Pezizomycotina</taxon>
        <taxon>Sordariomycetes</taxon>
        <taxon>Sordariomycetidae</taxon>
        <taxon>Sordariales</taxon>
        <taxon>Lasiosphaeriaceae</taxon>
        <taxon>Lasiosphaeria</taxon>
    </lineage>
</organism>
<evidence type="ECO:0000313" key="12">
    <source>
        <dbReference type="EMBL" id="KAK3382209.1"/>
    </source>
</evidence>
<feature type="region of interest" description="Disordered" evidence="9">
    <location>
        <begin position="1079"/>
        <end position="1101"/>
    </location>
</feature>
<keyword evidence="3" id="KW-0813">Transport</keyword>
<feature type="transmembrane region" description="Helical" evidence="10">
    <location>
        <begin position="1249"/>
        <end position="1273"/>
    </location>
</feature>
<dbReference type="Pfam" id="PF01061">
    <property type="entry name" value="ABC2_membrane"/>
    <property type="match status" value="2"/>
</dbReference>
<evidence type="ECO:0000256" key="3">
    <source>
        <dbReference type="ARBA" id="ARBA00022448"/>
    </source>
</evidence>
<keyword evidence="6" id="KW-0067">ATP-binding</keyword>
<dbReference type="Pfam" id="PF19055">
    <property type="entry name" value="ABC2_membrane_7"/>
    <property type="match status" value="1"/>
</dbReference>
<reference evidence="12" key="2">
    <citation type="submission" date="2023-06" db="EMBL/GenBank/DDBJ databases">
        <authorList>
            <consortium name="Lawrence Berkeley National Laboratory"/>
            <person name="Haridas S."/>
            <person name="Hensen N."/>
            <person name="Bonometti L."/>
            <person name="Westerberg I."/>
            <person name="Brannstrom I.O."/>
            <person name="Guillou S."/>
            <person name="Cros-Aarteil S."/>
            <person name="Calhoun S."/>
            <person name="Kuo A."/>
            <person name="Mondo S."/>
            <person name="Pangilinan J."/>
            <person name="Riley R."/>
            <person name="Labutti K."/>
            <person name="Andreopoulos B."/>
            <person name="Lipzen A."/>
            <person name="Chen C."/>
            <person name="Yanf M."/>
            <person name="Daum C."/>
            <person name="Ng V."/>
            <person name="Clum A."/>
            <person name="Steindorff A."/>
            <person name="Ohm R."/>
            <person name="Martin F."/>
            <person name="Silar P."/>
            <person name="Natvig D."/>
            <person name="Lalanne C."/>
            <person name="Gautier V."/>
            <person name="Ament-Velasquez S.L."/>
            <person name="Kruys A."/>
            <person name="Hutchinson M.I."/>
            <person name="Powell A.J."/>
            <person name="Barry K."/>
            <person name="Miller A.N."/>
            <person name="Grigoriev I.V."/>
            <person name="Debuchy R."/>
            <person name="Gladieux P."/>
            <person name="Thoren M.H."/>
            <person name="Johannesson H."/>
        </authorList>
    </citation>
    <scope>NUCLEOTIDE SEQUENCE</scope>
    <source>
        <strain evidence="12">CBS 958.72</strain>
    </source>
</reference>
<dbReference type="SMART" id="SM00382">
    <property type="entry name" value="AAA"/>
    <property type="match status" value="1"/>
</dbReference>
<keyword evidence="13" id="KW-1185">Reference proteome</keyword>
<protein>
    <submittedName>
        <fullName evidence="12">ABC multidrug transporter</fullName>
    </submittedName>
</protein>
<evidence type="ECO:0000256" key="4">
    <source>
        <dbReference type="ARBA" id="ARBA00022692"/>
    </source>
</evidence>
<feature type="transmembrane region" description="Helical" evidence="10">
    <location>
        <begin position="462"/>
        <end position="485"/>
    </location>
</feature>